<reference evidence="2 3" key="1">
    <citation type="submission" date="2018-06" db="EMBL/GenBank/DDBJ databases">
        <authorList>
            <consortium name="Pathogen Informatics"/>
            <person name="Doyle S."/>
        </authorList>
    </citation>
    <scope>NUCLEOTIDE SEQUENCE [LARGE SCALE GENOMIC DNA]</scope>
    <source>
        <strain evidence="2 3">NCTC13063</strain>
    </source>
</reference>
<dbReference type="AlphaFoldDB" id="A0AAQ1ZIX2"/>
<name>A0AAQ1ZIX2_9BACT</name>
<sequence>MTDKPMMPILQVGNVLVSPDIVTERFCCDLEACKGQCCVEGDAGAPVTLDEIGGMEDALDEVWGDMSASAQSVVDRQGVAYTDRDGDLVTSIVGGKDCVFTCYEGGTCLCALERAYRRGCTKFVKPISCALYPIREKRLSGGFIGLNYNRWDICKAAVAKGKQLDLPIYKFLKGPLVRRFGEEWYAELEAFARELGR</sequence>
<comment type="caution">
    <text evidence="2">The sequence shown here is derived from an EMBL/GenBank/DDBJ whole genome shotgun (WGS) entry which is preliminary data.</text>
</comment>
<dbReference type="Proteomes" id="UP000255283">
    <property type="component" value="Unassembled WGS sequence"/>
</dbReference>
<dbReference type="InterPro" id="IPR021458">
    <property type="entry name" value="Rv0495c"/>
</dbReference>
<organism evidence="2 3">
    <name type="scientific">Segatella buccae</name>
    <dbReference type="NCBI Taxonomy" id="28126"/>
    <lineage>
        <taxon>Bacteria</taxon>
        <taxon>Pseudomonadati</taxon>
        <taxon>Bacteroidota</taxon>
        <taxon>Bacteroidia</taxon>
        <taxon>Bacteroidales</taxon>
        <taxon>Prevotellaceae</taxon>
        <taxon>Segatella</taxon>
    </lineage>
</organism>
<accession>A0AAQ1ZIX2</accession>
<evidence type="ECO:0000256" key="1">
    <source>
        <dbReference type="ARBA" id="ARBA00093770"/>
    </source>
</evidence>
<protein>
    <submittedName>
        <fullName evidence="2">Protein of uncharacterized function (DUF3109)</fullName>
    </submittedName>
</protein>
<proteinExistence type="inferred from homology"/>
<evidence type="ECO:0000313" key="3">
    <source>
        <dbReference type="Proteomes" id="UP000255283"/>
    </source>
</evidence>
<gene>
    <name evidence="2" type="ORF">NCTC13063_01788</name>
</gene>
<comment type="similarity">
    <text evidence="1">Belongs to the Rv0495c family.</text>
</comment>
<evidence type="ECO:0000313" key="2">
    <source>
        <dbReference type="EMBL" id="SUB80503.1"/>
    </source>
</evidence>
<dbReference type="RefSeq" id="WP_004344290.1">
    <property type="nucleotide sequence ID" value="NZ_DAWBTJ010000006.1"/>
</dbReference>
<dbReference type="GeneID" id="93535395"/>
<dbReference type="Pfam" id="PF11307">
    <property type="entry name" value="DUF3109"/>
    <property type="match status" value="1"/>
</dbReference>
<dbReference type="EMBL" id="UGTJ01000001">
    <property type="protein sequence ID" value="SUB80503.1"/>
    <property type="molecule type" value="Genomic_DNA"/>
</dbReference>